<protein>
    <submittedName>
        <fullName evidence="1">Uncharacterized protein</fullName>
    </submittedName>
</protein>
<evidence type="ECO:0000313" key="2">
    <source>
        <dbReference type="Proteomes" id="UP000191672"/>
    </source>
</evidence>
<organism evidence="1 2">
    <name type="scientific">Penicillium antarcticum</name>
    <dbReference type="NCBI Taxonomy" id="416450"/>
    <lineage>
        <taxon>Eukaryota</taxon>
        <taxon>Fungi</taxon>
        <taxon>Dikarya</taxon>
        <taxon>Ascomycota</taxon>
        <taxon>Pezizomycotina</taxon>
        <taxon>Eurotiomycetes</taxon>
        <taxon>Eurotiomycetidae</taxon>
        <taxon>Eurotiales</taxon>
        <taxon>Aspergillaceae</taxon>
        <taxon>Penicillium</taxon>
    </lineage>
</organism>
<accession>A0A1V6QH33</accession>
<name>A0A1V6QH33_9EURO</name>
<gene>
    <name evidence="1" type="ORF">PENANT_c004G08810</name>
</gene>
<proteinExistence type="predicted"/>
<evidence type="ECO:0000313" key="1">
    <source>
        <dbReference type="EMBL" id="OQD88267.1"/>
    </source>
</evidence>
<dbReference type="EMBL" id="MDYN01000004">
    <property type="protein sequence ID" value="OQD88267.1"/>
    <property type="molecule type" value="Genomic_DNA"/>
</dbReference>
<dbReference type="AlphaFoldDB" id="A0A1V6QH33"/>
<reference evidence="2" key="1">
    <citation type="journal article" date="2017" name="Nat. Microbiol.">
        <title>Global analysis of biosynthetic gene clusters reveals vast potential of secondary metabolite production in Penicillium species.</title>
        <authorList>
            <person name="Nielsen J.C."/>
            <person name="Grijseels S."/>
            <person name="Prigent S."/>
            <person name="Ji B."/>
            <person name="Dainat J."/>
            <person name="Nielsen K.F."/>
            <person name="Frisvad J.C."/>
            <person name="Workman M."/>
            <person name="Nielsen J."/>
        </authorList>
    </citation>
    <scope>NUCLEOTIDE SEQUENCE [LARGE SCALE GENOMIC DNA]</scope>
    <source>
        <strain evidence="2">IBT 31811</strain>
    </source>
</reference>
<sequence>MSPEGAYCFSKPPASSSFSIQALDLSLASAIEGAQDFH</sequence>
<comment type="caution">
    <text evidence="1">The sequence shown here is derived from an EMBL/GenBank/DDBJ whole genome shotgun (WGS) entry which is preliminary data.</text>
</comment>
<keyword evidence="2" id="KW-1185">Reference proteome</keyword>
<dbReference type="Proteomes" id="UP000191672">
    <property type="component" value="Unassembled WGS sequence"/>
</dbReference>